<dbReference type="SUPFAM" id="SSF160574">
    <property type="entry name" value="BT0923-like"/>
    <property type="match status" value="1"/>
</dbReference>
<gene>
    <name evidence="2" type="ORF">WH52_10565</name>
</gene>
<dbReference type="AlphaFoldDB" id="A0A1Y2PAT9"/>
<reference evidence="2 3" key="1">
    <citation type="submission" date="2015-03" db="EMBL/GenBank/DDBJ databases">
        <title>Genome sequence of Tenacibaculum sp. S2-2, isolated from intestinal microbiota of sea cucumber, Apostichopus japonicas.</title>
        <authorList>
            <person name="Shao Z."/>
            <person name="Wang L."/>
            <person name="Li X."/>
        </authorList>
    </citation>
    <scope>NUCLEOTIDE SEQUENCE [LARGE SCALE GENOMIC DNA]</scope>
    <source>
        <strain evidence="2 3">S2-2</strain>
    </source>
</reference>
<keyword evidence="3" id="KW-1185">Reference proteome</keyword>
<proteinExistence type="predicted"/>
<accession>A0A1Y2PAT9</accession>
<sequence length="187" mass="22186">MRIFVLLVFSVALSAFSQQKFEREYRIKIEEVPAEAKAFINKCKFDKKVKWYAEESQDGKTIEAKSCKNKYKYSVEFSSDGKIIDIEKTVKWKEIQKETKRNIKQTLSQKFKKFKIKKAQIQWKTDEDTYLKLMNRASKTTIKELFELIVKGKKESSYNLYEILFDTKGNIVKELKFAPQNTDNLEF</sequence>
<feature type="chain" id="PRO_5013254560" description="Beta-lactamase-inhibitor-like PepSY-like domain-containing protein" evidence="1">
    <location>
        <begin position="18"/>
        <end position="187"/>
    </location>
</feature>
<evidence type="ECO:0008006" key="4">
    <source>
        <dbReference type="Google" id="ProtNLM"/>
    </source>
</evidence>
<dbReference type="Proteomes" id="UP000194221">
    <property type="component" value="Unassembled WGS sequence"/>
</dbReference>
<keyword evidence="1" id="KW-0732">Signal</keyword>
<evidence type="ECO:0000256" key="1">
    <source>
        <dbReference type="SAM" id="SignalP"/>
    </source>
</evidence>
<organism evidence="2 3">
    <name type="scientific">Tenacibaculum holothuriorum</name>
    <dbReference type="NCBI Taxonomy" id="1635173"/>
    <lineage>
        <taxon>Bacteria</taxon>
        <taxon>Pseudomonadati</taxon>
        <taxon>Bacteroidota</taxon>
        <taxon>Flavobacteriia</taxon>
        <taxon>Flavobacteriales</taxon>
        <taxon>Flavobacteriaceae</taxon>
        <taxon>Tenacibaculum</taxon>
    </lineage>
</organism>
<dbReference type="EMBL" id="LAPZ01000009">
    <property type="protein sequence ID" value="OSY87542.1"/>
    <property type="molecule type" value="Genomic_DNA"/>
</dbReference>
<protein>
    <recommendedName>
        <fullName evidence="4">Beta-lactamase-inhibitor-like PepSY-like domain-containing protein</fullName>
    </recommendedName>
</protein>
<name>A0A1Y2PAT9_9FLAO</name>
<comment type="caution">
    <text evidence="2">The sequence shown here is derived from an EMBL/GenBank/DDBJ whole genome shotgun (WGS) entry which is preliminary data.</text>
</comment>
<feature type="signal peptide" evidence="1">
    <location>
        <begin position="1"/>
        <end position="17"/>
    </location>
</feature>
<evidence type="ECO:0000313" key="3">
    <source>
        <dbReference type="Proteomes" id="UP000194221"/>
    </source>
</evidence>
<dbReference type="STRING" id="1635173.WH52_10565"/>
<evidence type="ECO:0000313" key="2">
    <source>
        <dbReference type="EMBL" id="OSY87542.1"/>
    </source>
</evidence>
<dbReference type="InParanoid" id="A0A1Y2PAT9"/>